<feature type="domain" description="DinB-like" evidence="5">
    <location>
        <begin position="17"/>
        <end position="128"/>
    </location>
</feature>
<sequence length="427" mass="49263">MSTTAAPILQTTLANRFRAARRQTMFLCEPLTPEDMMVQSCPEASPAKWHIAHTTWFFESFVLREFLAGYRLFHPDFEWLFNSYYESFSPFPEKRLRASFARPSLEEILRYREHVDSAMERLLECEPAPEALRRIELGVNHEEQHQELLLTDVLNAFFTNPLRPEYREQGNKGTRERGETRELKFLEFAGGLREAGHSGEGFCFDNELPRHRVWLEPFRSANRLVTCGEYAEFIADGGYRKPEYWLSAGWDAVKTSSWEAPLYWTRKDGAWSMFTLRGEQSLTNLEQVPVSQVSFYEADAYARWAGRRLPTEFEWEAAAEGQAVEGNLLDSGNLMPEPATKLMQNQGRAQLQYYGDCWVWTGSAYLGYPGFRPLDGTLGEYNGKFMSGQMVLRGGSCVTPRAHIRSTYRNFFAPETRWQFSGIRLAS</sequence>
<dbReference type="SUPFAM" id="SSF109854">
    <property type="entry name" value="DinB/YfiT-like putative metalloenzymes"/>
    <property type="match status" value="1"/>
</dbReference>
<name>A0A2N9M099_9BACT</name>
<feature type="domain" description="Sulfatase-modifying factor enzyme-like" evidence="4">
    <location>
        <begin position="187"/>
        <end position="426"/>
    </location>
</feature>
<evidence type="ECO:0000256" key="1">
    <source>
        <dbReference type="ARBA" id="ARBA00023002"/>
    </source>
</evidence>
<dbReference type="AlphaFoldDB" id="A0A2N9M099"/>
<dbReference type="InterPro" id="IPR017806">
    <property type="entry name" value="EgtB"/>
</dbReference>
<dbReference type="GO" id="GO:0052699">
    <property type="term" value="P:ergothioneine biosynthetic process"/>
    <property type="evidence" value="ECO:0007669"/>
    <property type="project" value="InterPro"/>
</dbReference>
<dbReference type="PANTHER" id="PTHR23150">
    <property type="entry name" value="SULFATASE MODIFYING FACTOR 1, 2"/>
    <property type="match status" value="1"/>
</dbReference>
<proteinExistence type="predicted"/>
<dbReference type="InterPro" id="IPR016187">
    <property type="entry name" value="CTDL_fold"/>
</dbReference>
<dbReference type="Gene3D" id="3.90.1580.10">
    <property type="entry name" value="paralog of FGE (formylglycine-generating enzyme)"/>
    <property type="match status" value="1"/>
</dbReference>
<dbReference type="SUPFAM" id="SSF56436">
    <property type="entry name" value="C-type lectin-like"/>
    <property type="match status" value="1"/>
</dbReference>
<protein>
    <recommendedName>
        <fullName evidence="8">Ergothioneine biosynthesis protein EgtB</fullName>
    </recommendedName>
</protein>
<evidence type="ECO:0000259" key="4">
    <source>
        <dbReference type="Pfam" id="PF03781"/>
    </source>
</evidence>
<dbReference type="Pfam" id="PF03781">
    <property type="entry name" value="FGE-sulfatase"/>
    <property type="match status" value="1"/>
</dbReference>
<keyword evidence="1" id="KW-0560">Oxidoreductase</keyword>
<evidence type="ECO:0008006" key="8">
    <source>
        <dbReference type="Google" id="ProtNLM"/>
    </source>
</evidence>
<evidence type="ECO:0000313" key="6">
    <source>
        <dbReference type="EMBL" id="SPE28896.1"/>
    </source>
</evidence>
<dbReference type="InterPro" id="IPR042095">
    <property type="entry name" value="SUMF_sf"/>
</dbReference>
<organism evidence="6 7">
    <name type="scientific">Candidatus Sulfuritelmatomonas gaucii</name>
    <dbReference type="NCBI Taxonomy" id="2043161"/>
    <lineage>
        <taxon>Bacteria</taxon>
        <taxon>Pseudomonadati</taxon>
        <taxon>Acidobacteriota</taxon>
        <taxon>Terriglobia</taxon>
        <taxon>Terriglobales</taxon>
        <taxon>Acidobacteriaceae</taxon>
        <taxon>Candidatus Sulfuritelmatomonas</taxon>
    </lineage>
</organism>
<evidence type="ECO:0000313" key="7">
    <source>
        <dbReference type="Proteomes" id="UP000239735"/>
    </source>
</evidence>
<dbReference type="Proteomes" id="UP000239735">
    <property type="component" value="Unassembled WGS sequence"/>
</dbReference>
<comment type="pathway">
    <text evidence="3">Amino-acid biosynthesis; ergothioneine biosynthesis.</text>
</comment>
<dbReference type="EMBL" id="OKRB01000130">
    <property type="protein sequence ID" value="SPE28896.1"/>
    <property type="molecule type" value="Genomic_DNA"/>
</dbReference>
<evidence type="ECO:0000256" key="2">
    <source>
        <dbReference type="ARBA" id="ARBA00023004"/>
    </source>
</evidence>
<gene>
    <name evidence="6" type="ORF">SBA5_70037</name>
</gene>
<dbReference type="InterPro" id="IPR005532">
    <property type="entry name" value="SUMF_dom"/>
</dbReference>
<dbReference type="NCBIfam" id="TIGR03440">
    <property type="entry name" value="egtB_TIGR03440"/>
    <property type="match status" value="1"/>
</dbReference>
<dbReference type="InterPro" id="IPR051043">
    <property type="entry name" value="Sulfatase_Mod_Factor_Kinase"/>
</dbReference>
<dbReference type="InterPro" id="IPR024775">
    <property type="entry name" value="DinB-like"/>
</dbReference>
<evidence type="ECO:0000259" key="5">
    <source>
        <dbReference type="Pfam" id="PF12867"/>
    </source>
</evidence>
<dbReference type="InterPro" id="IPR034660">
    <property type="entry name" value="DinB/YfiT-like"/>
</dbReference>
<dbReference type="Pfam" id="PF12867">
    <property type="entry name" value="DinB_2"/>
    <property type="match status" value="1"/>
</dbReference>
<keyword evidence="2" id="KW-0408">Iron</keyword>
<reference evidence="7" key="1">
    <citation type="submission" date="2018-02" db="EMBL/GenBank/DDBJ databases">
        <authorList>
            <person name="Hausmann B."/>
        </authorList>
    </citation>
    <scope>NUCLEOTIDE SEQUENCE [LARGE SCALE GENOMIC DNA]</scope>
    <source>
        <strain evidence="7">Peat soil MAG SbA5</strain>
    </source>
</reference>
<evidence type="ECO:0000256" key="3">
    <source>
        <dbReference type="ARBA" id="ARBA00037882"/>
    </source>
</evidence>
<dbReference type="PANTHER" id="PTHR23150:SF36">
    <property type="entry name" value="HERCYNINE OXYGENASE"/>
    <property type="match status" value="1"/>
</dbReference>
<accession>A0A2N9M099</accession>